<protein>
    <recommendedName>
        <fullName evidence="2">Methionine biosynthesis protein MetW</fullName>
    </recommendedName>
</protein>
<dbReference type="NCBIfam" id="TIGR02081">
    <property type="entry name" value="metW"/>
    <property type="match status" value="1"/>
</dbReference>
<gene>
    <name evidence="1" type="ORF">METZ01_LOCUS163703</name>
</gene>
<accession>A0A382BB37</accession>
<sequence>MKKEFKIISELIENNTRVLDVGCGDGTLMKYLKDKKNVDTRGLEISKKNVQDCTSKGLSVIEGNAEKDLHQFPNLSFDYVVLSQTLQAFYNPEKVIDDLLRVANKAIVTIPNFGHWKVRIHLLLKGTMPVTKTLPNEWYNTPNLHMCTIKDFFNFCSKKKIELYKSIALNGEKTSPINSGNINIRNLSSELGIFLIKK</sequence>
<dbReference type="SUPFAM" id="SSF53335">
    <property type="entry name" value="S-adenosyl-L-methionine-dependent methyltransferases"/>
    <property type="match status" value="1"/>
</dbReference>
<evidence type="ECO:0008006" key="2">
    <source>
        <dbReference type="Google" id="ProtNLM"/>
    </source>
</evidence>
<proteinExistence type="predicted"/>
<dbReference type="EMBL" id="UINC01028946">
    <property type="protein sequence ID" value="SVB10849.1"/>
    <property type="molecule type" value="Genomic_DNA"/>
</dbReference>
<organism evidence="1">
    <name type="scientific">marine metagenome</name>
    <dbReference type="NCBI Taxonomy" id="408172"/>
    <lineage>
        <taxon>unclassified sequences</taxon>
        <taxon>metagenomes</taxon>
        <taxon>ecological metagenomes</taxon>
    </lineage>
</organism>
<dbReference type="Pfam" id="PF07021">
    <property type="entry name" value="MetW"/>
    <property type="match status" value="1"/>
</dbReference>
<dbReference type="Gene3D" id="3.40.50.150">
    <property type="entry name" value="Vaccinia Virus protein VP39"/>
    <property type="match status" value="1"/>
</dbReference>
<name>A0A382BB37_9ZZZZ</name>
<dbReference type="InterPro" id="IPR010743">
    <property type="entry name" value="Methionine_synth_MetW"/>
</dbReference>
<dbReference type="InterPro" id="IPR029063">
    <property type="entry name" value="SAM-dependent_MTases_sf"/>
</dbReference>
<dbReference type="AlphaFoldDB" id="A0A382BB37"/>
<evidence type="ECO:0000313" key="1">
    <source>
        <dbReference type="EMBL" id="SVB10849.1"/>
    </source>
</evidence>
<dbReference type="CDD" id="cd02440">
    <property type="entry name" value="AdoMet_MTases"/>
    <property type="match status" value="1"/>
</dbReference>
<reference evidence="1" key="1">
    <citation type="submission" date="2018-05" db="EMBL/GenBank/DDBJ databases">
        <authorList>
            <person name="Lanie J.A."/>
            <person name="Ng W.-L."/>
            <person name="Kazmierczak K.M."/>
            <person name="Andrzejewski T.M."/>
            <person name="Davidsen T.M."/>
            <person name="Wayne K.J."/>
            <person name="Tettelin H."/>
            <person name="Glass J.I."/>
            <person name="Rusch D."/>
            <person name="Podicherti R."/>
            <person name="Tsui H.-C.T."/>
            <person name="Winkler M.E."/>
        </authorList>
    </citation>
    <scope>NUCLEOTIDE SEQUENCE</scope>
</reference>